<organism evidence="3">
    <name type="scientific">Oppiella nova</name>
    <dbReference type="NCBI Taxonomy" id="334625"/>
    <lineage>
        <taxon>Eukaryota</taxon>
        <taxon>Metazoa</taxon>
        <taxon>Ecdysozoa</taxon>
        <taxon>Arthropoda</taxon>
        <taxon>Chelicerata</taxon>
        <taxon>Arachnida</taxon>
        <taxon>Acari</taxon>
        <taxon>Acariformes</taxon>
        <taxon>Sarcoptiformes</taxon>
        <taxon>Oribatida</taxon>
        <taxon>Brachypylina</taxon>
        <taxon>Oppioidea</taxon>
        <taxon>Oppiidae</taxon>
        <taxon>Oppiella</taxon>
    </lineage>
</organism>
<dbReference type="InterPro" id="IPR055429">
    <property type="entry name" value="TRAPPC13_M"/>
</dbReference>
<feature type="domain" description="Trafficking protein particle complex subunit 13 middle" evidence="2">
    <location>
        <begin position="58"/>
        <end position="182"/>
    </location>
</feature>
<gene>
    <name evidence="3" type="ORF">ONB1V03_LOCUS18019</name>
</gene>
<proteinExistence type="predicted"/>
<feature type="domain" description="Trafficking protein particle complex subunit 13 N-terminal" evidence="1">
    <location>
        <begin position="4"/>
        <end position="54"/>
    </location>
</feature>
<dbReference type="EMBL" id="CAJPVJ010023740">
    <property type="protein sequence ID" value="CAG2178594.1"/>
    <property type="molecule type" value="Genomic_DNA"/>
</dbReference>
<dbReference type="Pfam" id="PF23647">
    <property type="entry name" value="TRAPPC13_M"/>
    <property type="match status" value="1"/>
</dbReference>
<evidence type="ECO:0000313" key="3">
    <source>
        <dbReference type="EMBL" id="CAD7661458.1"/>
    </source>
</evidence>
<evidence type="ECO:0000313" key="4">
    <source>
        <dbReference type="Proteomes" id="UP000728032"/>
    </source>
</evidence>
<keyword evidence="4" id="KW-1185">Reference proteome</keyword>
<dbReference type="Pfam" id="PF06159">
    <property type="entry name" value="TRAPPC13_N"/>
    <property type="match status" value="1"/>
</dbReference>
<dbReference type="InterPro" id="IPR010378">
    <property type="entry name" value="TRAPPC13"/>
</dbReference>
<dbReference type="OrthoDB" id="6485696at2759"/>
<dbReference type="PANTHER" id="PTHR13134:SF3">
    <property type="entry name" value="TRAFFICKING PROTEIN PARTICLE COMPLEX SUBUNIT 13"/>
    <property type="match status" value="1"/>
</dbReference>
<dbReference type="EMBL" id="OC938565">
    <property type="protein sequence ID" value="CAD7661458.1"/>
    <property type="molecule type" value="Genomic_DNA"/>
</dbReference>
<dbReference type="AlphaFoldDB" id="A0A7R9QWW2"/>
<dbReference type="InterPro" id="IPR055427">
    <property type="entry name" value="TRAPPC13_N"/>
</dbReference>
<dbReference type="GO" id="GO:1990072">
    <property type="term" value="C:TRAPPIII protein complex"/>
    <property type="evidence" value="ECO:0007669"/>
    <property type="project" value="TreeGrafter"/>
</dbReference>
<reference evidence="3" key="1">
    <citation type="submission" date="2020-11" db="EMBL/GenBank/DDBJ databases">
        <authorList>
            <person name="Tran Van P."/>
        </authorList>
    </citation>
    <scope>NUCLEOTIDE SEQUENCE</scope>
</reference>
<evidence type="ECO:0000259" key="1">
    <source>
        <dbReference type="Pfam" id="PF06159"/>
    </source>
</evidence>
<evidence type="ECO:0000259" key="2">
    <source>
        <dbReference type="Pfam" id="PF23647"/>
    </source>
</evidence>
<feature type="non-terminal residue" evidence="3">
    <location>
        <position position="1"/>
    </location>
</feature>
<protein>
    <submittedName>
        <fullName evidence="3">Uncharacterized protein</fullName>
    </submittedName>
</protein>
<accession>A0A7R9QWW2</accession>
<sequence length="214" mass="24960">GEMKASVLDAKQSLNDIMKHEVKELGPHVLICTIGFFMNSTERQNYRKFFKFQVLKPLDVKTKFYNAESDEVYLEALLQNMTTTPMCLERVMLEPSPYFDVKPMNTIVAEDNVEHWVFGKVNRFNSQECRQYLFCLTPKPNIKYNSSVLKNLTEIGKLDIIWVTGIGERGHLQTSQLERMPPNYGDMKLMIERIESKASLKSKFEVTFRLINCW</sequence>
<dbReference type="Proteomes" id="UP000728032">
    <property type="component" value="Unassembled WGS sequence"/>
</dbReference>
<dbReference type="PANTHER" id="PTHR13134">
    <property type="entry name" value="TRAFFICKING PROTEIN PARTICLE COMPLEX SUBUNIT 13"/>
    <property type="match status" value="1"/>
</dbReference>
<name>A0A7R9QWW2_9ACAR</name>